<gene>
    <name evidence="1" type="ORF">EGN73_03905</name>
</gene>
<keyword evidence="2" id="KW-1185">Reference proteome</keyword>
<organism evidence="1 2">
    <name type="scientific">Arthrospiribacter ruber</name>
    <dbReference type="NCBI Taxonomy" id="2487934"/>
    <lineage>
        <taxon>Bacteria</taxon>
        <taxon>Pseudomonadati</taxon>
        <taxon>Bacteroidota</taxon>
        <taxon>Cytophagia</taxon>
        <taxon>Cytophagales</taxon>
        <taxon>Cyclobacteriaceae</taxon>
        <taxon>Arthrospiribacter</taxon>
    </lineage>
</organism>
<dbReference type="RefSeq" id="WP_219287164.1">
    <property type="nucleotide sequence ID" value="NZ_RPHB01000002.1"/>
</dbReference>
<evidence type="ECO:0000313" key="2">
    <source>
        <dbReference type="Proteomes" id="UP000727490"/>
    </source>
</evidence>
<dbReference type="Proteomes" id="UP000727490">
    <property type="component" value="Unassembled WGS sequence"/>
</dbReference>
<comment type="caution">
    <text evidence="1">The sequence shown here is derived from an EMBL/GenBank/DDBJ whole genome shotgun (WGS) entry which is preliminary data.</text>
</comment>
<name>A0A951IVR2_9BACT</name>
<accession>A0A951IVR2</accession>
<evidence type="ECO:0000313" key="1">
    <source>
        <dbReference type="EMBL" id="MBW3466952.1"/>
    </source>
</evidence>
<dbReference type="EMBL" id="RPHB01000002">
    <property type="protein sequence ID" value="MBW3466952.1"/>
    <property type="molecule type" value="Genomic_DNA"/>
</dbReference>
<sequence length="189" mass="22271">MIKSFNSLLTFLLLLSLFIWFCKPKRYEVNQLNDIQSLDILIDSVILPDSLILYRTIYEPQLDVATRIRNSSKSMVIFINASCVTCIQELDFWIENEPKFQEFKIPFFFIARAQDEFHFFKFVVENEGDSLPKGEFYFDTNDEFRLLNNELLENGINTILINSRFEVLFKGNPIKDKAFLELLSDQIKP</sequence>
<protein>
    <recommendedName>
        <fullName evidence="3">Thioredoxin domain-containing protein</fullName>
    </recommendedName>
</protein>
<evidence type="ECO:0008006" key="3">
    <source>
        <dbReference type="Google" id="ProtNLM"/>
    </source>
</evidence>
<dbReference type="AlphaFoldDB" id="A0A951IVR2"/>
<reference evidence="1 2" key="1">
    <citation type="journal article" date="2020" name="Syst. Appl. Microbiol.">
        <title>Arthrospiribacter ruber gen. nov., sp. nov., a novel bacterium isolated from Arthrospira cultures.</title>
        <authorList>
            <person name="Waleron M."/>
            <person name="Misztak A."/>
            <person name="Waleron M.M."/>
            <person name="Furmaniak M."/>
            <person name="Mrozik A."/>
            <person name="Waleron K."/>
        </authorList>
    </citation>
    <scope>NUCLEOTIDE SEQUENCE [LARGE SCALE GENOMIC DNA]</scope>
    <source>
        <strain evidence="1 2">DPMB0001</strain>
    </source>
</reference>
<proteinExistence type="predicted"/>